<comment type="caution">
    <text evidence="1">The sequence shown here is derived from an EMBL/GenBank/DDBJ whole genome shotgun (WGS) entry which is preliminary data.</text>
</comment>
<evidence type="ECO:0000313" key="2">
    <source>
        <dbReference type="Proteomes" id="UP000432089"/>
    </source>
</evidence>
<protein>
    <submittedName>
        <fullName evidence="1">Uncharacterized protein</fullName>
    </submittedName>
</protein>
<sequence length="76" mass="8084">MADIEEIARTVALYAVPGMKPKDLVAKVRERHPGASKKEISRGAFFAVILAAEADPHKASALHDLAIASRVGVALH</sequence>
<accession>A0A7V7PKS3</accession>
<dbReference type="RefSeq" id="WP_150973481.1">
    <property type="nucleotide sequence ID" value="NZ_VZDO01000024.1"/>
</dbReference>
<evidence type="ECO:0000313" key="1">
    <source>
        <dbReference type="EMBL" id="KAB0676286.1"/>
    </source>
</evidence>
<dbReference type="Proteomes" id="UP000432089">
    <property type="component" value="Unassembled WGS sequence"/>
</dbReference>
<keyword evidence="2" id="KW-1185">Reference proteome</keyword>
<proteinExistence type="predicted"/>
<reference evidence="1 2" key="1">
    <citation type="submission" date="2019-09" db="EMBL/GenBank/DDBJ databases">
        <title>YIM 132180 draft genome.</title>
        <authorList>
            <person name="Zhang K."/>
        </authorList>
    </citation>
    <scope>NUCLEOTIDE SEQUENCE [LARGE SCALE GENOMIC DNA]</scope>
    <source>
        <strain evidence="1 2">YIM 132180</strain>
    </source>
</reference>
<dbReference type="EMBL" id="VZDO01000024">
    <property type="protein sequence ID" value="KAB0676286.1"/>
    <property type="molecule type" value="Genomic_DNA"/>
</dbReference>
<dbReference type="AlphaFoldDB" id="A0A7V7PKS3"/>
<gene>
    <name evidence="1" type="ORF">F6X38_21510</name>
</gene>
<organism evidence="1 2">
    <name type="scientific">Plantimonas leprariae</name>
    <dbReference type="NCBI Taxonomy" id="2615207"/>
    <lineage>
        <taxon>Bacteria</taxon>
        <taxon>Pseudomonadati</taxon>
        <taxon>Pseudomonadota</taxon>
        <taxon>Alphaproteobacteria</taxon>
        <taxon>Hyphomicrobiales</taxon>
        <taxon>Aurantimonadaceae</taxon>
        <taxon>Plantimonas</taxon>
    </lineage>
</organism>
<name>A0A7V7PKS3_9HYPH</name>